<dbReference type="PANTHER" id="PTHR36930:SF1">
    <property type="entry name" value="MOSC DOMAIN-CONTAINING PROTEIN"/>
    <property type="match status" value="1"/>
</dbReference>
<dbReference type="SUPFAM" id="SSF50800">
    <property type="entry name" value="PK beta-barrel domain-like"/>
    <property type="match status" value="1"/>
</dbReference>
<evidence type="ECO:0000313" key="2">
    <source>
        <dbReference type="EMBL" id="MBH0236317.1"/>
    </source>
</evidence>
<dbReference type="AlphaFoldDB" id="A0A931MX05"/>
<accession>A0A931MX05</accession>
<reference evidence="2" key="1">
    <citation type="submission" date="2020-12" db="EMBL/GenBank/DDBJ databases">
        <title>Methylobrevis albus sp. nov., isolated from fresh water lack sediment.</title>
        <authorList>
            <person name="Zou Q."/>
        </authorList>
    </citation>
    <scope>NUCLEOTIDE SEQUENCE</scope>
    <source>
        <strain evidence="2">L22</strain>
    </source>
</reference>
<dbReference type="GO" id="GO:0030151">
    <property type="term" value="F:molybdenum ion binding"/>
    <property type="evidence" value="ECO:0007669"/>
    <property type="project" value="InterPro"/>
</dbReference>
<dbReference type="InterPro" id="IPR052716">
    <property type="entry name" value="MOSC_domain"/>
</dbReference>
<name>A0A931MX05_9HYPH</name>
<dbReference type="PROSITE" id="PS51340">
    <property type="entry name" value="MOSC"/>
    <property type="match status" value="1"/>
</dbReference>
<evidence type="ECO:0000313" key="3">
    <source>
        <dbReference type="Proteomes" id="UP000631694"/>
    </source>
</evidence>
<dbReference type="Gene3D" id="2.40.33.20">
    <property type="entry name" value="PK beta-barrel domain-like"/>
    <property type="match status" value="1"/>
</dbReference>
<dbReference type="RefSeq" id="WP_197309417.1">
    <property type="nucleotide sequence ID" value="NZ_JADZLT010000036.1"/>
</dbReference>
<proteinExistence type="predicted"/>
<sequence length="202" mass="22011">MTQAELDIVADPRIVPSRKLPGRVTALGIADGEGFRTRGVATLDLGLDGIPGDRHAGFTRRSGSREPWYRRETEMRSGRQLSIVSEEELEQVRRAMDLPRLEAGWIGANIVTAGLPRLSFLPIGTRLFVDGEAVLVVEGQNAPCRYAGRSIAEAYPERSGLDLLFPQVAKRLRGVIATVERAGAISTGAAFTAKLPEQWIYG</sequence>
<dbReference type="GO" id="GO:0030170">
    <property type="term" value="F:pyridoxal phosphate binding"/>
    <property type="evidence" value="ECO:0007669"/>
    <property type="project" value="InterPro"/>
</dbReference>
<dbReference type="InterPro" id="IPR005302">
    <property type="entry name" value="MoCF_Sase_C"/>
</dbReference>
<dbReference type="InterPro" id="IPR011037">
    <property type="entry name" value="Pyrv_Knase-like_insert_dom_sf"/>
</dbReference>
<dbReference type="EMBL" id="JADZLT010000036">
    <property type="protein sequence ID" value="MBH0236317.1"/>
    <property type="molecule type" value="Genomic_DNA"/>
</dbReference>
<protein>
    <submittedName>
        <fullName evidence="2">MOSC domain-containing protein</fullName>
    </submittedName>
</protein>
<feature type="domain" description="MOSC" evidence="1">
    <location>
        <begin position="36"/>
        <end position="194"/>
    </location>
</feature>
<dbReference type="Proteomes" id="UP000631694">
    <property type="component" value="Unassembled WGS sequence"/>
</dbReference>
<dbReference type="GO" id="GO:0003824">
    <property type="term" value="F:catalytic activity"/>
    <property type="evidence" value="ECO:0007669"/>
    <property type="project" value="InterPro"/>
</dbReference>
<dbReference type="PANTHER" id="PTHR36930">
    <property type="entry name" value="METAL-SULFUR CLUSTER BIOSYNTHESIS PROTEINS YUAD-RELATED"/>
    <property type="match status" value="1"/>
</dbReference>
<gene>
    <name evidence="2" type="ORF">I5731_00645</name>
</gene>
<evidence type="ECO:0000259" key="1">
    <source>
        <dbReference type="PROSITE" id="PS51340"/>
    </source>
</evidence>
<organism evidence="2 3">
    <name type="scientific">Methylobrevis albus</name>
    <dbReference type="NCBI Taxonomy" id="2793297"/>
    <lineage>
        <taxon>Bacteria</taxon>
        <taxon>Pseudomonadati</taxon>
        <taxon>Pseudomonadota</taxon>
        <taxon>Alphaproteobacteria</taxon>
        <taxon>Hyphomicrobiales</taxon>
        <taxon>Pleomorphomonadaceae</taxon>
        <taxon>Methylobrevis</taxon>
    </lineage>
</organism>
<dbReference type="Pfam" id="PF03473">
    <property type="entry name" value="MOSC"/>
    <property type="match status" value="1"/>
</dbReference>
<keyword evidence="3" id="KW-1185">Reference proteome</keyword>
<comment type="caution">
    <text evidence="2">The sequence shown here is derived from an EMBL/GenBank/DDBJ whole genome shotgun (WGS) entry which is preliminary data.</text>
</comment>